<sequence length="695" mass="77666">MPLDLVDIPPPATRSALGGRPKLKILDDILRKCHRTSEPLKILYRCAGNCGRLYSNRNTSRAVRHATGCHRLPAKVREDAQVYAASKAPSAILLATKDVKEKEIGSEEHANTPGTILVVKRAKIGANSSLPTKKANPVEGLVEEARRAGKVKRHRMLDLAIVKLICSAGLPSHVVDLDEWKEAFITADHTYVPVTRAKLEEEQIIGEAARIRELQIAYLQTQENITVSCDGGTNARKAFWTLHMSTQGPGPLRKVYLMDVREATSERHTAVWIKDFVLEVTTKVGRSRLCAIVCDSTGNTRLHRQLLVDEIPTLLNLPDIVHFISNTIKDIVRIPYFSKTVTVLRGTITKFHGSHSGEAEMIAVHLIYGISKGLDTIGGTRFGTIIIAAWALQLNIPCIREIVVRGKFDLGTLAAYFRGTTRASLEFELVLAQLIELGSPALKALTCLEANEATAGDVYLFWHAMIWAIQEALIKPHSDYPQEVQEQVLGILNSRHKQLFGSGNMATAADLYLSGVYLDPTYLQSDLFEPNPPAMEIQNGFEGIRHVATFKKVARYLLSMAEKEIRHGSKPLLTKWKGHATEFKTTFLEELKRYARHQYPYNQPIDHTRGVITWWQALEGSDLSKILPVLAIKIFSVRVNSMPEERTVSAFTWITPPLRSRLSIGQMAARTQIRQHYSTEKKVCHPRPMFIPSLG</sequence>
<dbReference type="Proteomes" id="UP000807469">
    <property type="component" value="Unassembled WGS sequence"/>
</dbReference>
<comment type="caution">
    <text evidence="1">The sequence shown here is derived from an EMBL/GenBank/DDBJ whole genome shotgun (WGS) entry which is preliminary data.</text>
</comment>
<reference evidence="1" key="1">
    <citation type="submission" date="2020-11" db="EMBL/GenBank/DDBJ databases">
        <authorList>
            <consortium name="DOE Joint Genome Institute"/>
            <person name="Ahrendt S."/>
            <person name="Riley R."/>
            <person name="Andreopoulos W."/>
            <person name="Labutti K."/>
            <person name="Pangilinan J."/>
            <person name="Ruiz-Duenas F.J."/>
            <person name="Barrasa J.M."/>
            <person name="Sanchez-Garcia M."/>
            <person name="Camarero S."/>
            <person name="Miyauchi S."/>
            <person name="Serrano A."/>
            <person name="Linde D."/>
            <person name="Babiker R."/>
            <person name="Drula E."/>
            <person name="Ayuso-Fernandez I."/>
            <person name="Pacheco R."/>
            <person name="Padilla G."/>
            <person name="Ferreira P."/>
            <person name="Barriuso J."/>
            <person name="Kellner H."/>
            <person name="Castanera R."/>
            <person name="Alfaro M."/>
            <person name="Ramirez L."/>
            <person name="Pisabarro A.G."/>
            <person name="Kuo A."/>
            <person name="Tritt A."/>
            <person name="Lipzen A."/>
            <person name="He G."/>
            <person name="Yan M."/>
            <person name="Ng V."/>
            <person name="Cullen D."/>
            <person name="Martin F."/>
            <person name="Rosso M.-N."/>
            <person name="Henrissat B."/>
            <person name="Hibbett D."/>
            <person name="Martinez A.T."/>
            <person name="Grigoriev I.V."/>
        </authorList>
    </citation>
    <scope>NUCLEOTIDE SEQUENCE</scope>
    <source>
        <strain evidence="1">CIRM-BRFM 674</strain>
    </source>
</reference>
<dbReference type="AlphaFoldDB" id="A0A9P5YYM1"/>
<keyword evidence="2" id="KW-1185">Reference proteome</keyword>
<accession>A0A9P5YYM1</accession>
<name>A0A9P5YYM1_9AGAR</name>
<organism evidence="1 2">
    <name type="scientific">Pholiota conissans</name>
    <dbReference type="NCBI Taxonomy" id="109636"/>
    <lineage>
        <taxon>Eukaryota</taxon>
        <taxon>Fungi</taxon>
        <taxon>Dikarya</taxon>
        <taxon>Basidiomycota</taxon>
        <taxon>Agaricomycotina</taxon>
        <taxon>Agaricomycetes</taxon>
        <taxon>Agaricomycetidae</taxon>
        <taxon>Agaricales</taxon>
        <taxon>Agaricineae</taxon>
        <taxon>Strophariaceae</taxon>
        <taxon>Pholiota</taxon>
    </lineage>
</organism>
<proteinExistence type="predicted"/>
<protein>
    <recommendedName>
        <fullName evidence="3">DUF659 domain-containing protein</fullName>
    </recommendedName>
</protein>
<dbReference type="EMBL" id="MU155273">
    <property type="protein sequence ID" value="KAF9477045.1"/>
    <property type="molecule type" value="Genomic_DNA"/>
</dbReference>
<dbReference type="OrthoDB" id="3236755at2759"/>
<evidence type="ECO:0000313" key="2">
    <source>
        <dbReference type="Proteomes" id="UP000807469"/>
    </source>
</evidence>
<gene>
    <name evidence="1" type="ORF">BDN70DRAFT_811256</name>
</gene>
<evidence type="ECO:0008006" key="3">
    <source>
        <dbReference type="Google" id="ProtNLM"/>
    </source>
</evidence>
<dbReference type="SUPFAM" id="SSF53098">
    <property type="entry name" value="Ribonuclease H-like"/>
    <property type="match status" value="1"/>
</dbReference>
<dbReference type="InterPro" id="IPR012337">
    <property type="entry name" value="RNaseH-like_sf"/>
</dbReference>
<evidence type="ECO:0000313" key="1">
    <source>
        <dbReference type="EMBL" id="KAF9477045.1"/>
    </source>
</evidence>